<dbReference type="GO" id="GO:0008061">
    <property type="term" value="F:chitin binding"/>
    <property type="evidence" value="ECO:0007669"/>
    <property type="project" value="InterPro"/>
</dbReference>
<dbReference type="EMBL" id="LNIX01000005">
    <property type="protein sequence ID" value="OXA54285.1"/>
    <property type="molecule type" value="Genomic_DNA"/>
</dbReference>
<sequence length="615" mass="66196">VLMVTIIFVDDTLTRSVAQRDDSMFLNKFLVAPTNESGTGNGVPDVLPPFEDPDDTTWFYQCYWVTDPNCGCGYWELAHSQCPDGDYFDVPEGQCLLFPEASTTEASTTEAPTTEASTTEGPTTEASTTESSTTESSTTELSTTQPTSTEGPSTEASTTEASTTEGPTTDALTTVSSTTEASTTKSSTTEPATTEASTTQASTTDSSITESPTTESATTEASTTASSTTEASTTPGTVGPPTTASTTLAPATTPVPFTCPGNGSFPHPNCAMYYRCITISGQMLTFVMTCPANSHYNQASKLCVAGTCQTITTPTTAPTTEATTIMVTTTDPTAPESTTMPPATTAPFQCGRLTLFVALTPLPFAATLPSLVMATGIERRDVYKFVLEDILPFSISVDSFPIILLRILLVYVLFAEVYRMIAFLIVVMVIPARLYAKIVENLMESGSVGSAAGTLPPQIRRFHQIRILNQEIEKNLATRIFLLMAIGLVISTCLNFCAIRFVHSSMALGIYIMFPFGAFVVLNLIVTLLAVGIRIHENSVETLFQWKKGINSFTRESAQWKKTLGAMQPLKYYVGLNGHNFFDVKKSLMSTYMVIILEQTIDLLLALPSVRVLQG</sequence>
<dbReference type="Gene3D" id="2.170.140.10">
    <property type="entry name" value="Chitin binding domain"/>
    <property type="match status" value="1"/>
</dbReference>
<gene>
    <name evidence="4" type="ORF">Fcan01_11754</name>
</gene>
<dbReference type="Pfam" id="PF01607">
    <property type="entry name" value="CBM_14"/>
    <property type="match status" value="1"/>
</dbReference>
<evidence type="ECO:0000256" key="1">
    <source>
        <dbReference type="SAM" id="MobiDB-lite"/>
    </source>
</evidence>
<accession>A0A226E9P7</accession>
<dbReference type="Proteomes" id="UP000198287">
    <property type="component" value="Unassembled WGS sequence"/>
</dbReference>
<proteinExistence type="predicted"/>
<comment type="caution">
    <text evidence="4">The sequence shown here is derived from an EMBL/GenBank/DDBJ whole genome shotgun (WGS) entry which is preliminary data.</text>
</comment>
<dbReference type="AlphaFoldDB" id="A0A226E9P7"/>
<dbReference type="GO" id="GO:0030246">
    <property type="term" value="F:carbohydrate binding"/>
    <property type="evidence" value="ECO:0007669"/>
    <property type="project" value="UniProtKB-KW"/>
</dbReference>
<evidence type="ECO:0000259" key="3">
    <source>
        <dbReference type="PROSITE" id="PS50940"/>
    </source>
</evidence>
<feature type="transmembrane region" description="Helical" evidence="2">
    <location>
        <begin position="353"/>
        <end position="377"/>
    </location>
</feature>
<keyword evidence="2" id="KW-1133">Transmembrane helix</keyword>
<dbReference type="PROSITE" id="PS50940">
    <property type="entry name" value="CHIT_BIND_II"/>
    <property type="match status" value="1"/>
</dbReference>
<keyword evidence="5" id="KW-1185">Reference proteome</keyword>
<dbReference type="SUPFAM" id="SSF57625">
    <property type="entry name" value="Invertebrate chitin-binding proteins"/>
    <property type="match status" value="1"/>
</dbReference>
<evidence type="ECO:0000313" key="4">
    <source>
        <dbReference type="EMBL" id="OXA54285.1"/>
    </source>
</evidence>
<protein>
    <submittedName>
        <fullName evidence="4">P-selectin glycoprotein ligand 1</fullName>
    </submittedName>
</protein>
<dbReference type="OrthoDB" id="6020543at2759"/>
<feature type="non-terminal residue" evidence="4">
    <location>
        <position position="1"/>
    </location>
</feature>
<dbReference type="PANTHER" id="PTHR35365:SF18">
    <property type="entry name" value="MUCIN-19-LIKE-RELATED"/>
    <property type="match status" value="1"/>
</dbReference>
<feature type="transmembrane region" description="Helical" evidence="2">
    <location>
        <begin position="417"/>
        <end position="436"/>
    </location>
</feature>
<organism evidence="4 5">
    <name type="scientific">Folsomia candida</name>
    <name type="common">Springtail</name>
    <dbReference type="NCBI Taxonomy" id="158441"/>
    <lineage>
        <taxon>Eukaryota</taxon>
        <taxon>Metazoa</taxon>
        <taxon>Ecdysozoa</taxon>
        <taxon>Arthropoda</taxon>
        <taxon>Hexapoda</taxon>
        <taxon>Collembola</taxon>
        <taxon>Entomobryomorpha</taxon>
        <taxon>Isotomoidea</taxon>
        <taxon>Isotomidae</taxon>
        <taxon>Proisotominae</taxon>
        <taxon>Folsomia</taxon>
    </lineage>
</organism>
<dbReference type="GO" id="GO:0005576">
    <property type="term" value="C:extracellular region"/>
    <property type="evidence" value="ECO:0007669"/>
    <property type="project" value="InterPro"/>
</dbReference>
<keyword evidence="2" id="KW-0472">Membrane</keyword>
<dbReference type="PANTHER" id="PTHR35365">
    <property type="entry name" value="LP04239P"/>
    <property type="match status" value="1"/>
</dbReference>
<feature type="domain" description="Chitin-binding type-2" evidence="3">
    <location>
        <begin position="256"/>
        <end position="303"/>
    </location>
</feature>
<feature type="region of interest" description="Disordered" evidence="1">
    <location>
        <begin position="102"/>
        <end position="249"/>
    </location>
</feature>
<feature type="transmembrane region" description="Helical" evidence="2">
    <location>
        <begin position="508"/>
        <end position="531"/>
    </location>
</feature>
<reference evidence="4 5" key="1">
    <citation type="submission" date="2015-12" db="EMBL/GenBank/DDBJ databases">
        <title>The genome of Folsomia candida.</title>
        <authorList>
            <person name="Faddeeva A."/>
            <person name="Derks M.F."/>
            <person name="Anvar Y."/>
            <person name="Smit S."/>
            <person name="Van Straalen N."/>
            <person name="Roelofs D."/>
        </authorList>
    </citation>
    <scope>NUCLEOTIDE SEQUENCE [LARGE SCALE GENOMIC DNA]</scope>
    <source>
        <strain evidence="4 5">VU population</strain>
        <tissue evidence="4">Whole body</tissue>
    </source>
</reference>
<dbReference type="InterPro" id="IPR036508">
    <property type="entry name" value="Chitin-bd_dom_sf"/>
</dbReference>
<feature type="transmembrane region" description="Helical" evidence="2">
    <location>
        <begin position="480"/>
        <end position="502"/>
    </location>
</feature>
<name>A0A226E9P7_FOLCA</name>
<dbReference type="InterPro" id="IPR053121">
    <property type="entry name" value="Spore_Coat_Assembly"/>
</dbReference>
<evidence type="ECO:0000313" key="5">
    <source>
        <dbReference type="Proteomes" id="UP000198287"/>
    </source>
</evidence>
<evidence type="ECO:0000256" key="2">
    <source>
        <dbReference type="SAM" id="Phobius"/>
    </source>
</evidence>
<keyword evidence="2" id="KW-0812">Transmembrane</keyword>
<keyword evidence="4" id="KW-0430">Lectin</keyword>
<dbReference type="SMART" id="SM00494">
    <property type="entry name" value="ChtBD2"/>
    <property type="match status" value="1"/>
</dbReference>
<dbReference type="InterPro" id="IPR002557">
    <property type="entry name" value="Chitin-bd_dom"/>
</dbReference>
<feature type="transmembrane region" description="Helical" evidence="2">
    <location>
        <begin position="389"/>
        <end position="411"/>
    </location>
</feature>